<keyword evidence="2" id="KW-0812">Transmembrane</keyword>
<dbReference type="Pfam" id="PF20684">
    <property type="entry name" value="Fung_rhodopsin"/>
    <property type="match status" value="1"/>
</dbReference>
<dbReference type="Proteomes" id="UP000541154">
    <property type="component" value="Unassembled WGS sequence"/>
</dbReference>
<dbReference type="PANTHER" id="PTHR38794:SF2">
    <property type="entry name" value="INTEGRAL MEMBRANE PROTEIN"/>
    <property type="match status" value="1"/>
</dbReference>
<accession>A0A8H6E1Y9</accession>
<dbReference type="EMBL" id="SPNV01000326">
    <property type="protein sequence ID" value="KAF5856349.1"/>
    <property type="molecule type" value="Genomic_DNA"/>
</dbReference>
<sequence length="366" mass="41159">MGRFADDKDRRVPILNVVNWFLLVVAIVSVLTRLGRKLWMYHRFTSDDYLIVISLMFCIGESITLSIAVQNGYGTHQATIDEEHFLSILKCQYAGFLLHILSLYFSKLSLSAFIRNLTPVSRDHFHATILQILLTVWVVVALFGSAFQCQVPHTWDTRGKCYDLNAWWYYFCASNIVTDVFIMGQALVLISRIQASLKKKTVFALIFLSRILVVLPVIAQLVLTQDIASSTDRTFDDYGVTLAAQTVQCASIVTACWGQLKPFLNQLKSNGQRIPGVEYQPSTGKASYPRSEERDNQSRSAVGSSHQHRENHHELVPIASGQGNMTTISASRAWDADSQSSQAGMIRETRTWNVSAARRSERSDSL</sequence>
<keyword evidence="2" id="KW-0472">Membrane</keyword>
<evidence type="ECO:0000313" key="5">
    <source>
        <dbReference type="EMBL" id="KAF5856349.1"/>
    </source>
</evidence>
<gene>
    <name evidence="4" type="ORF">BDV23DRAFT_169506</name>
    <name evidence="5" type="ORF">ETB97_007507</name>
</gene>
<dbReference type="InterPro" id="IPR049326">
    <property type="entry name" value="Rhodopsin_dom_fungi"/>
</dbReference>
<evidence type="ECO:0000256" key="2">
    <source>
        <dbReference type="SAM" id="Phobius"/>
    </source>
</evidence>
<dbReference type="EMBL" id="ML735223">
    <property type="protein sequence ID" value="KAE8394478.1"/>
    <property type="molecule type" value="Genomic_DNA"/>
</dbReference>
<feature type="transmembrane region" description="Helical" evidence="2">
    <location>
        <begin position="125"/>
        <end position="147"/>
    </location>
</feature>
<reference evidence="5 6" key="1">
    <citation type="submission" date="2019-04" db="EMBL/GenBank/DDBJ databases">
        <title>Aspergillus burnettii sp. nov., novel species from soil in southeast Queensland.</title>
        <authorList>
            <person name="Gilchrist C.L.M."/>
            <person name="Pitt J.I."/>
            <person name="Lange L."/>
            <person name="Lacey H.J."/>
            <person name="Vuong D."/>
            <person name="Midgley D.J."/>
            <person name="Greenfield P."/>
            <person name="Bradbury M."/>
            <person name="Lacey E."/>
            <person name="Busk P.K."/>
            <person name="Pilgaard B."/>
            <person name="Chooi Y.H."/>
            <person name="Piggott A.M."/>
        </authorList>
    </citation>
    <scope>NUCLEOTIDE SEQUENCE [LARGE SCALE GENOMIC DNA]</scope>
    <source>
        <strain evidence="5 6">FRR 5400</strain>
    </source>
</reference>
<accession>A0A5N6FXT0</accession>
<evidence type="ECO:0000256" key="1">
    <source>
        <dbReference type="SAM" id="MobiDB-lite"/>
    </source>
</evidence>
<feature type="transmembrane region" description="Helical" evidence="2">
    <location>
        <begin position="51"/>
        <end position="73"/>
    </location>
</feature>
<dbReference type="OMA" id="TACWAQL"/>
<evidence type="ECO:0000313" key="6">
    <source>
        <dbReference type="Proteomes" id="UP000541154"/>
    </source>
</evidence>
<organism evidence="4">
    <name type="scientific">Petromyces alliaceus</name>
    <name type="common">Aspergillus alliaceus</name>
    <dbReference type="NCBI Taxonomy" id="209559"/>
    <lineage>
        <taxon>Eukaryota</taxon>
        <taxon>Fungi</taxon>
        <taxon>Dikarya</taxon>
        <taxon>Ascomycota</taxon>
        <taxon>Pezizomycotina</taxon>
        <taxon>Eurotiomycetes</taxon>
        <taxon>Eurotiomycetidae</taxon>
        <taxon>Eurotiales</taxon>
        <taxon>Aspergillaceae</taxon>
        <taxon>Aspergillus</taxon>
        <taxon>Aspergillus subgen. Circumdati</taxon>
    </lineage>
</organism>
<keyword evidence="6" id="KW-1185">Reference proteome</keyword>
<dbReference type="AlphaFoldDB" id="A0A5N6FXT0"/>
<reference evidence="4" key="2">
    <citation type="submission" date="2019-04" db="EMBL/GenBank/DDBJ databases">
        <title>Friends and foes A comparative genomics studyof 23 Aspergillus species from section Flavi.</title>
        <authorList>
            <consortium name="DOE Joint Genome Institute"/>
            <person name="Kjaerbolling I."/>
            <person name="Vesth T."/>
            <person name="Frisvad J.C."/>
            <person name="Nybo J.L."/>
            <person name="Theobald S."/>
            <person name="Kildgaard S."/>
            <person name="Isbrandt T."/>
            <person name="Kuo A."/>
            <person name="Sato A."/>
            <person name="Lyhne E.K."/>
            <person name="Kogle M.E."/>
            <person name="Wiebenga A."/>
            <person name="Kun R.S."/>
            <person name="Lubbers R.J."/>
            <person name="Makela M.R."/>
            <person name="Barry K."/>
            <person name="Chovatia M."/>
            <person name="Clum A."/>
            <person name="Daum C."/>
            <person name="Haridas S."/>
            <person name="He G."/>
            <person name="LaButti K."/>
            <person name="Lipzen A."/>
            <person name="Mondo S."/>
            <person name="Riley R."/>
            <person name="Salamov A."/>
            <person name="Simmons B.A."/>
            <person name="Magnuson J.K."/>
            <person name="Henrissat B."/>
            <person name="Mortensen U.H."/>
            <person name="Larsen T.O."/>
            <person name="Devries R.P."/>
            <person name="Grigoriev I.V."/>
            <person name="Machida M."/>
            <person name="Baker S.E."/>
            <person name="Andersen M.R."/>
        </authorList>
    </citation>
    <scope>NUCLEOTIDE SEQUENCE [LARGE SCALE GENOMIC DNA]</scope>
    <source>
        <strain evidence="4">IBT 14317</strain>
    </source>
</reference>
<feature type="transmembrane region" description="Helical" evidence="2">
    <location>
        <begin position="167"/>
        <end position="190"/>
    </location>
</feature>
<feature type="compositionally biased region" description="Polar residues" evidence="1">
    <location>
        <begin position="321"/>
        <end position="330"/>
    </location>
</feature>
<feature type="transmembrane region" description="Helical" evidence="2">
    <location>
        <begin position="202"/>
        <end position="223"/>
    </location>
</feature>
<dbReference type="OrthoDB" id="3918601at2759"/>
<keyword evidence="2" id="KW-1133">Transmembrane helix</keyword>
<proteinExistence type="predicted"/>
<dbReference type="Proteomes" id="UP000326877">
    <property type="component" value="Unassembled WGS sequence"/>
</dbReference>
<accession>A0A5N7CLC5</accession>
<feature type="domain" description="Rhodopsin" evidence="3">
    <location>
        <begin position="33"/>
        <end position="265"/>
    </location>
</feature>
<protein>
    <recommendedName>
        <fullName evidence="3">Rhodopsin domain-containing protein</fullName>
    </recommendedName>
</protein>
<evidence type="ECO:0000313" key="4">
    <source>
        <dbReference type="EMBL" id="KAE8394478.1"/>
    </source>
</evidence>
<dbReference type="PANTHER" id="PTHR38794">
    <property type="entry name" value="INTEGRAL MEMBRANE PROTEIN"/>
    <property type="match status" value="1"/>
</dbReference>
<feature type="region of interest" description="Disordered" evidence="1">
    <location>
        <begin position="274"/>
        <end position="366"/>
    </location>
</feature>
<evidence type="ECO:0000259" key="3">
    <source>
        <dbReference type="Pfam" id="PF20684"/>
    </source>
</evidence>
<name>A0A5N6FXT0_PETAA</name>
<feature type="transmembrane region" description="Helical" evidence="2">
    <location>
        <begin position="12"/>
        <end position="31"/>
    </location>
</feature>